<reference evidence="1" key="1">
    <citation type="submission" date="2018-05" db="EMBL/GenBank/DDBJ databases">
        <authorList>
            <person name="Lanie J.A."/>
            <person name="Ng W.-L."/>
            <person name="Kazmierczak K.M."/>
            <person name="Andrzejewski T.M."/>
            <person name="Davidsen T.M."/>
            <person name="Wayne K.J."/>
            <person name="Tettelin H."/>
            <person name="Glass J.I."/>
            <person name="Rusch D."/>
            <person name="Podicherti R."/>
            <person name="Tsui H.-C.T."/>
            <person name="Winkler M.E."/>
        </authorList>
    </citation>
    <scope>NUCLEOTIDE SEQUENCE</scope>
</reference>
<evidence type="ECO:0000313" key="1">
    <source>
        <dbReference type="EMBL" id="SVE11793.1"/>
    </source>
</evidence>
<protein>
    <submittedName>
        <fullName evidence="1">Uncharacterized protein</fullName>
    </submittedName>
</protein>
<sequence length="28" mass="3237">MKLLIGCSPTKFFHLKEFAENLKKKGVE</sequence>
<name>A0A383AW46_9ZZZZ</name>
<dbReference type="EMBL" id="UINC01195300">
    <property type="protein sequence ID" value="SVE11793.1"/>
    <property type="molecule type" value="Genomic_DNA"/>
</dbReference>
<dbReference type="AlphaFoldDB" id="A0A383AW46"/>
<accession>A0A383AW46</accession>
<proteinExistence type="predicted"/>
<organism evidence="1">
    <name type="scientific">marine metagenome</name>
    <dbReference type="NCBI Taxonomy" id="408172"/>
    <lineage>
        <taxon>unclassified sequences</taxon>
        <taxon>metagenomes</taxon>
        <taxon>ecological metagenomes</taxon>
    </lineage>
</organism>
<feature type="non-terminal residue" evidence="1">
    <location>
        <position position="28"/>
    </location>
</feature>
<gene>
    <name evidence="1" type="ORF">METZ01_LOCUS464647</name>
</gene>